<evidence type="ECO:0000313" key="3">
    <source>
        <dbReference type="EMBL" id="SHH00844.1"/>
    </source>
</evidence>
<feature type="coiled-coil region" evidence="1">
    <location>
        <begin position="125"/>
        <end position="156"/>
    </location>
</feature>
<organism evidence="3 4">
    <name type="scientific">Streptoalloteichus hindustanus</name>
    <dbReference type="NCBI Taxonomy" id="2017"/>
    <lineage>
        <taxon>Bacteria</taxon>
        <taxon>Bacillati</taxon>
        <taxon>Actinomycetota</taxon>
        <taxon>Actinomycetes</taxon>
        <taxon>Pseudonocardiales</taxon>
        <taxon>Pseudonocardiaceae</taxon>
        <taxon>Streptoalloteichus</taxon>
    </lineage>
</organism>
<evidence type="ECO:0000313" key="4">
    <source>
        <dbReference type="Proteomes" id="UP000184501"/>
    </source>
</evidence>
<sequence>MSYGDVRRWRDEPLDEAERLLRARSDTLVGLADELTDMARPGDWHGEAADAARQRCARLADELEHLVAGVNAARTGIMAAADGLTGLEHLVAEAEALARAHHFTIDHTGVVTDAATATDIPADQAEEVERERERIRAELRDRVQRIIARAEEVDRDLNSVFEKVSDGRVTDGGATTLLAAATAGALQGVDKPGLPGPPPRPEVDGGAGAHGSDPGAWFGERIKKELAGQAAIFADSVGWTHAAKHLRHFLDNSGTPLSVSPDEITGDVPEFRNEVDKKAAAEMRRLAEEARANGTYGKPIPFNSGWVGYYIKQEYSKDWYYALGGIKYAVTGVATVHPPDQPGGEPRVEMDYQVHVFDRYNWDGGKSTDIGPVTITDQSMADMHRAGVAQEFDVSGSSEPRHYAGRVPPPGEKPDLPQPPPDRDDRTDPTRK</sequence>
<keyword evidence="4" id="KW-1185">Reference proteome</keyword>
<evidence type="ECO:0000256" key="1">
    <source>
        <dbReference type="SAM" id="Coils"/>
    </source>
</evidence>
<dbReference type="Proteomes" id="UP000184501">
    <property type="component" value="Unassembled WGS sequence"/>
</dbReference>
<gene>
    <name evidence="3" type="ORF">SAMN05444320_11852</name>
</gene>
<feature type="region of interest" description="Disordered" evidence="2">
    <location>
        <begin position="386"/>
        <end position="432"/>
    </location>
</feature>
<evidence type="ECO:0000256" key="2">
    <source>
        <dbReference type="SAM" id="MobiDB-lite"/>
    </source>
</evidence>
<protein>
    <submittedName>
        <fullName evidence="3">Uncharacterized protein</fullName>
    </submittedName>
</protein>
<accession>A0A1M5PG99</accession>
<dbReference type="AlphaFoldDB" id="A0A1M5PG99"/>
<reference evidence="3 4" key="1">
    <citation type="submission" date="2016-11" db="EMBL/GenBank/DDBJ databases">
        <authorList>
            <person name="Jaros S."/>
            <person name="Januszkiewicz K."/>
            <person name="Wedrychowicz H."/>
        </authorList>
    </citation>
    <scope>NUCLEOTIDE SEQUENCE [LARGE SCALE GENOMIC DNA]</scope>
    <source>
        <strain evidence="3 4">DSM 44523</strain>
    </source>
</reference>
<proteinExistence type="predicted"/>
<keyword evidence="1" id="KW-0175">Coiled coil</keyword>
<name>A0A1M5PG99_STRHI</name>
<feature type="compositionally biased region" description="Pro residues" evidence="2">
    <location>
        <begin position="407"/>
        <end position="420"/>
    </location>
</feature>
<feature type="region of interest" description="Disordered" evidence="2">
    <location>
        <begin position="188"/>
        <end position="214"/>
    </location>
</feature>
<feature type="compositionally biased region" description="Basic and acidic residues" evidence="2">
    <location>
        <begin position="421"/>
        <end position="432"/>
    </location>
</feature>
<dbReference type="STRING" id="2017.SAMN05444320_11852"/>
<dbReference type="EMBL" id="FQVN01000018">
    <property type="protein sequence ID" value="SHH00844.1"/>
    <property type="molecule type" value="Genomic_DNA"/>
</dbReference>